<comment type="caution">
    <text evidence="1">The sequence shown here is derived from an EMBL/GenBank/DDBJ whole genome shotgun (WGS) entry which is preliminary data.</text>
</comment>
<name>A0AA44F299_AGRTU</name>
<organism evidence="1 2">
    <name type="scientific">Agrobacterium tumefaciens</name>
    <dbReference type="NCBI Taxonomy" id="358"/>
    <lineage>
        <taxon>Bacteria</taxon>
        <taxon>Pseudomonadati</taxon>
        <taxon>Pseudomonadota</taxon>
        <taxon>Alphaproteobacteria</taxon>
        <taxon>Hyphomicrobiales</taxon>
        <taxon>Rhizobiaceae</taxon>
        <taxon>Rhizobium/Agrobacterium group</taxon>
        <taxon>Agrobacterium</taxon>
        <taxon>Agrobacterium tumefaciens complex</taxon>
    </lineage>
</organism>
<dbReference type="RefSeq" id="WP_141682309.1">
    <property type="nucleotide sequence ID" value="NZ_CP123839.1"/>
</dbReference>
<dbReference type="Proteomes" id="UP000702952">
    <property type="component" value="Unassembled WGS sequence"/>
</dbReference>
<evidence type="ECO:0000313" key="2">
    <source>
        <dbReference type="Proteomes" id="UP000702952"/>
    </source>
</evidence>
<accession>A0AA44F299</accession>
<reference evidence="1" key="1">
    <citation type="journal article" date="2020" name="Science">
        <title>Unexpected conservation and global transmission of agrobacterial virulence plasmids.</title>
        <authorList>
            <person name="Weisberg A.J."/>
            <person name="Davis E.W. 2nd"/>
            <person name="Tabima J."/>
            <person name="Belcher M.S."/>
            <person name="Miller M."/>
            <person name="Kuo C.H."/>
            <person name="Loper J.E."/>
            <person name="Grunwald N.J."/>
            <person name="Putnam M.L."/>
            <person name="Chang J.H."/>
        </authorList>
    </citation>
    <scope>NUCLEOTIDE SEQUENCE</scope>
    <source>
        <strain evidence="1">17-1853-1a</strain>
    </source>
</reference>
<dbReference type="EMBL" id="JAAMAY010000014">
    <property type="protein sequence ID" value="NTC28097.1"/>
    <property type="molecule type" value="Genomic_DNA"/>
</dbReference>
<dbReference type="AlphaFoldDB" id="A0AA44F299"/>
<protein>
    <submittedName>
        <fullName evidence="1">Uncharacterized protein</fullName>
    </submittedName>
</protein>
<proteinExistence type="predicted"/>
<sequence>MANETHARIRIYEMIDGEPLSSVLDFPLSHFGACPNVGDTLCFDMPTTKFYSVSRRYYVRMKGWAIVVREVPASPHTDSIMRAWQDDDDWDAKIDAEEAMEDERELMAVRDEIKLLMGKPPEEIALNQWEEPAMKKLATRGVGKPLPCRGIAGLGKATINSLQRRGFVSILPSDTAKTGDERISLTPEGAKAWKELKAFRKKVEAARAGRGPIDS</sequence>
<evidence type="ECO:0000313" key="1">
    <source>
        <dbReference type="EMBL" id="NTC28097.1"/>
    </source>
</evidence>
<gene>
    <name evidence="1" type="ORF">G6M46_08005</name>
</gene>